<evidence type="ECO:0000313" key="3">
    <source>
        <dbReference type="Proteomes" id="UP001201701"/>
    </source>
</evidence>
<evidence type="ECO:0000313" key="2">
    <source>
        <dbReference type="EMBL" id="MCG7509376.1"/>
    </source>
</evidence>
<feature type="domain" description="LysR substrate-binding" evidence="1">
    <location>
        <begin position="4"/>
        <end position="133"/>
    </location>
</feature>
<keyword evidence="3" id="KW-1185">Reference proteome</keyword>
<evidence type="ECO:0000259" key="1">
    <source>
        <dbReference type="Pfam" id="PF03466"/>
    </source>
</evidence>
<gene>
    <name evidence="2" type="ORF">L4923_30555</name>
</gene>
<dbReference type="RefSeq" id="WP_239370847.1">
    <property type="nucleotide sequence ID" value="NZ_JAKREW010000098.1"/>
</dbReference>
<dbReference type="PANTHER" id="PTHR30419">
    <property type="entry name" value="HTH-TYPE TRANSCRIPTIONAL REGULATOR YBHD"/>
    <property type="match status" value="1"/>
</dbReference>
<comment type="caution">
    <text evidence="2">The sequence shown here is derived from an EMBL/GenBank/DDBJ whole genome shotgun (WGS) entry which is preliminary data.</text>
</comment>
<dbReference type="InterPro" id="IPR005119">
    <property type="entry name" value="LysR_subst-bd"/>
</dbReference>
<organism evidence="2 3">
    <name type="scientific">Mesorhizobium retamae</name>
    <dbReference type="NCBI Taxonomy" id="2912854"/>
    <lineage>
        <taxon>Bacteria</taxon>
        <taxon>Pseudomonadati</taxon>
        <taxon>Pseudomonadota</taxon>
        <taxon>Alphaproteobacteria</taxon>
        <taxon>Hyphomicrobiales</taxon>
        <taxon>Phyllobacteriaceae</taxon>
        <taxon>Mesorhizobium</taxon>
    </lineage>
</organism>
<dbReference type="Proteomes" id="UP001201701">
    <property type="component" value="Unassembled WGS sequence"/>
</dbReference>
<feature type="non-terminal residue" evidence="2">
    <location>
        <position position="1"/>
    </location>
</feature>
<accession>A0ABS9QRM7</accession>
<dbReference type="Pfam" id="PF03466">
    <property type="entry name" value="LysR_substrate"/>
    <property type="match status" value="1"/>
</dbReference>
<reference evidence="2 3" key="1">
    <citation type="submission" date="2022-02" db="EMBL/GenBank/DDBJ databases">
        <title>Draft genome sequence of Mezorhizobium retamae strain IRAMC:0171 isolated from Retama raetam nodules.</title>
        <authorList>
            <person name="Bengaied R."/>
            <person name="Sbissi I."/>
            <person name="Huber K."/>
            <person name="Ghodbane F."/>
            <person name="Nouioui I."/>
            <person name="Tarhouni M."/>
            <person name="Gtari M."/>
        </authorList>
    </citation>
    <scope>NUCLEOTIDE SEQUENCE [LARGE SCALE GENOMIC DNA]</scope>
    <source>
        <strain evidence="2 3">IRAMC:0171</strain>
    </source>
</reference>
<sequence>AVQFVVREGHPLAARRRLRLADLASQDWVVQPVGTPIWSALSRAFVEEQTHFPESVTHTASVLLTLATIARTDAIAPLAEDAVQLLASPALTTRIATLDMANPVFVPDLSIITLRDSVLSPIALRFLNLIEDEIAARAAGAAS</sequence>
<dbReference type="EMBL" id="JAKREW010000098">
    <property type="protein sequence ID" value="MCG7509376.1"/>
    <property type="molecule type" value="Genomic_DNA"/>
</dbReference>
<name>A0ABS9QRM7_9HYPH</name>
<dbReference type="SUPFAM" id="SSF53850">
    <property type="entry name" value="Periplasmic binding protein-like II"/>
    <property type="match status" value="1"/>
</dbReference>
<dbReference type="PANTHER" id="PTHR30419:SF8">
    <property type="entry name" value="NITROGEN ASSIMILATION TRANSCRIPTIONAL ACTIVATOR-RELATED"/>
    <property type="match status" value="1"/>
</dbReference>
<dbReference type="InterPro" id="IPR050950">
    <property type="entry name" value="HTH-type_LysR_regulators"/>
</dbReference>
<proteinExistence type="predicted"/>
<dbReference type="Gene3D" id="3.40.190.10">
    <property type="entry name" value="Periplasmic binding protein-like II"/>
    <property type="match status" value="1"/>
</dbReference>
<protein>
    <submittedName>
        <fullName evidence="2">LysR substrate-binding domain-containing protein</fullName>
    </submittedName>
</protein>